<gene>
    <name evidence="2" type="ORF">EDS130_LOCUS12412</name>
    <name evidence="1" type="ORF">XAT740_LOCUS5231</name>
</gene>
<dbReference type="Proteomes" id="UP000663852">
    <property type="component" value="Unassembled WGS sequence"/>
</dbReference>
<protein>
    <submittedName>
        <fullName evidence="2">Uncharacterized protein</fullName>
    </submittedName>
</protein>
<dbReference type="AlphaFoldDB" id="A0A814DCA8"/>
<dbReference type="EMBL" id="CAJNOR010000223">
    <property type="protein sequence ID" value="CAF0846079.1"/>
    <property type="molecule type" value="Genomic_DNA"/>
</dbReference>
<dbReference type="OrthoDB" id="10023422at2759"/>
<reference evidence="2" key="1">
    <citation type="submission" date="2021-02" db="EMBL/GenBank/DDBJ databases">
        <authorList>
            <person name="Nowell W R."/>
        </authorList>
    </citation>
    <scope>NUCLEOTIDE SEQUENCE</scope>
</reference>
<evidence type="ECO:0000313" key="3">
    <source>
        <dbReference type="Proteomes" id="UP000663828"/>
    </source>
</evidence>
<dbReference type="Proteomes" id="UP000663828">
    <property type="component" value="Unassembled WGS sequence"/>
</dbReference>
<sequence>MKLAVTHSHNHGDHAAGGEQFRLKPFITLVGASVDEMSEFFQLDNWPHEIGVFVLGNQRHLAVIFIAEYERASLNFYDCLTGLLFTGDSFYSSRLYISNFIAYFQSISLLIDFIQSNHVGTAFSLSTQIEMTNTSQINYPTGTTYQPNERILPVSIQQL</sequence>
<organism evidence="2 4">
    <name type="scientific">Adineta ricciae</name>
    <name type="common">Rotifer</name>
    <dbReference type="NCBI Taxonomy" id="249248"/>
    <lineage>
        <taxon>Eukaryota</taxon>
        <taxon>Metazoa</taxon>
        <taxon>Spiralia</taxon>
        <taxon>Gnathifera</taxon>
        <taxon>Rotifera</taxon>
        <taxon>Eurotatoria</taxon>
        <taxon>Bdelloidea</taxon>
        <taxon>Adinetida</taxon>
        <taxon>Adinetidae</taxon>
        <taxon>Adineta</taxon>
    </lineage>
</organism>
<dbReference type="EMBL" id="CAJNOJ010000047">
    <property type="protein sequence ID" value="CAF0952413.1"/>
    <property type="molecule type" value="Genomic_DNA"/>
</dbReference>
<name>A0A814DCA8_ADIRI</name>
<evidence type="ECO:0000313" key="1">
    <source>
        <dbReference type="EMBL" id="CAF0846079.1"/>
    </source>
</evidence>
<proteinExistence type="predicted"/>
<evidence type="ECO:0000313" key="2">
    <source>
        <dbReference type="EMBL" id="CAF0952413.1"/>
    </source>
</evidence>
<dbReference type="SUPFAM" id="SSF56281">
    <property type="entry name" value="Metallo-hydrolase/oxidoreductase"/>
    <property type="match status" value="1"/>
</dbReference>
<accession>A0A814DCA8</accession>
<comment type="caution">
    <text evidence="2">The sequence shown here is derived from an EMBL/GenBank/DDBJ whole genome shotgun (WGS) entry which is preliminary data.</text>
</comment>
<keyword evidence="3" id="KW-1185">Reference proteome</keyword>
<evidence type="ECO:0000313" key="4">
    <source>
        <dbReference type="Proteomes" id="UP000663852"/>
    </source>
</evidence>
<dbReference type="InterPro" id="IPR036866">
    <property type="entry name" value="RibonucZ/Hydroxyglut_hydro"/>
</dbReference>